<name>A0A8D9S0L1_LIMRT</name>
<proteinExistence type="predicted"/>
<sequence length="159" mass="18638">MYDVFKVVNWLRVRNNADMRQNPNIEELSQMKVMKLLYYIQAASLSISGKRMFDNDIVAWKYGPVVEAVHRKYSGCRGIVNSNYPITPQDLEDYKELQADEQASSILNSIYDVYGYSSAYDLMRQTHSEKPWQQTPHNRVIKDKYIKDFYSGVFISDEN</sequence>
<evidence type="ECO:0000313" key="2">
    <source>
        <dbReference type="EMBL" id="EEI66579.1"/>
    </source>
</evidence>
<gene>
    <name evidence="2" type="ORF">HMPREF0534_0070</name>
</gene>
<dbReference type="RefSeq" id="WP_003670967.1">
    <property type="nucleotide sequence ID" value="NZ_GG693669.1"/>
</dbReference>
<protein>
    <submittedName>
        <fullName evidence="2">Putative toxin-antitoxin system, antitoxin component, Xre family</fullName>
    </submittedName>
</protein>
<dbReference type="EMBL" id="ACHG01000007">
    <property type="protein sequence ID" value="EEI66579.1"/>
    <property type="molecule type" value="Genomic_DNA"/>
</dbReference>
<dbReference type="Pfam" id="PF13274">
    <property type="entry name" value="SocA_Panacea"/>
    <property type="match status" value="1"/>
</dbReference>
<comment type="caution">
    <text evidence="2">The sequence shown here is derived from an EMBL/GenBank/DDBJ whole genome shotgun (WGS) entry which is preliminary data.</text>
</comment>
<organism evidence="2 3">
    <name type="scientific">Limosilactobacillus reuteri CF48-3A</name>
    <dbReference type="NCBI Taxonomy" id="525341"/>
    <lineage>
        <taxon>Bacteria</taxon>
        <taxon>Bacillati</taxon>
        <taxon>Bacillota</taxon>
        <taxon>Bacilli</taxon>
        <taxon>Lactobacillales</taxon>
        <taxon>Lactobacillaceae</taxon>
        <taxon>Limosilactobacillus</taxon>
    </lineage>
</organism>
<evidence type="ECO:0000259" key="1">
    <source>
        <dbReference type="Pfam" id="PF13274"/>
    </source>
</evidence>
<feature type="domain" description="Antitoxin SocA-like Panacea" evidence="1">
    <location>
        <begin position="33"/>
        <end position="133"/>
    </location>
</feature>
<dbReference type="Proteomes" id="UP000003419">
    <property type="component" value="Unassembled WGS sequence"/>
</dbReference>
<dbReference type="InterPro" id="IPR025272">
    <property type="entry name" value="SocA_Panacea"/>
</dbReference>
<accession>A0A8D9S0L1</accession>
<evidence type="ECO:0000313" key="3">
    <source>
        <dbReference type="Proteomes" id="UP000003419"/>
    </source>
</evidence>
<dbReference type="AlphaFoldDB" id="A0A8D9S0L1"/>
<reference evidence="2 3" key="1">
    <citation type="submission" date="2009-01" db="EMBL/GenBank/DDBJ databases">
        <authorList>
            <person name="Qin X."/>
            <person name="Bachman B."/>
            <person name="Battles P."/>
            <person name="Bell A."/>
            <person name="Bess C."/>
            <person name="Bickham C."/>
            <person name="Chaboub L."/>
            <person name="Chen D."/>
            <person name="Coyle M."/>
            <person name="Deiros D.R."/>
            <person name="Dinh H."/>
            <person name="Forbes L."/>
            <person name="Fowler G."/>
            <person name="Francisco L."/>
            <person name="Fu Q."/>
            <person name="Gubbala S."/>
            <person name="Hale W."/>
            <person name="Han Y."/>
            <person name="Hemphill L."/>
            <person name="Highlander S.K."/>
            <person name="Hirani K."/>
            <person name="Hogues M."/>
            <person name="Jackson L."/>
            <person name="Jakkamsetti A."/>
            <person name="Javaid M."/>
            <person name="Jiang H."/>
            <person name="Korchina V."/>
            <person name="Kovar C."/>
            <person name="Lara F."/>
            <person name="Lee S."/>
            <person name="Mata R."/>
            <person name="Mathew T."/>
            <person name="Moen C."/>
            <person name="Morales K."/>
            <person name="Munidasa M."/>
            <person name="Nazareth L."/>
            <person name="Ngo R."/>
            <person name="Nguyen L."/>
            <person name="Okwuonu G."/>
            <person name="Ongeri F."/>
            <person name="Patil S."/>
            <person name="Petrosino J."/>
            <person name="Pham C."/>
            <person name="Pham P."/>
            <person name="Pu L.-L."/>
            <person name="Puazo M."/>
            <person name="Raj R."/>
            <person name="Reid J."/>
            <person name="Rouhana J."/>
            <person name="Saada N."/>
            <person name="Shang Y."/>
            <person name="Simmons D."/>
            <person name="Thornton R."/>
            <person name="Warren J."/>
            <person name="Weissenberger G."/>
            <person name="Zhang J."/>
            <person name="Zhang L."/>
            <person name="Zhou C."/>
            <person name="Zhu D."/>
            <person name="Muzny D."/>
            <person name="Worley K."/>
            <person name="Gibbs R."/>
        </authorList>
    </citation>
    <scope>NUCLEOTIDE SEQUENCE [LARGE SCALE GENOMIC DNA]</scope>
    <source>
        <strain evidence="2 3">CF48-3A</strain>
    </source>
</reference>